<accession>A0A1M4MWN0</accession>
<feature type="domain" description="DUF2520" evidence="2">
    <location>
        <begin position="134"/>
        <end position="261"/>
    </location>
</feature>
<sequence length="277" mass="28500">MLRVNVVGAGKVAQTLMLLFQKSDRIRVQSVYSRSPESADGAVGLAGVGQAVTRLSDMEPADLWLLTVPDDQITAAAEALVDSGAEPSVVIHCSGFFSSQALAPLAQAGWQVASCHPVLSFADPQTARDQFTGTYCAVEGDAAAVALISDLIVQVGGQPFPVSADKKALYHAAAVFSNNFAVVLQAIAAEAWSEAGVPDVVAAALGDKLLTGAAANVARLGPVAALTGPAARGDQDVLTRQGAEVSAWHPEAGEVYRAMSHLAGRLKASGKTLPDDD</sequence>
<keyword evidence="4" id="KW-1185">Reference proteome</keyword>
<dbReference type="Proteomes" id="UP000184085">
    <property type="component" value="Unassembled WGS sequence"/>
</dbReference>
<evidence type="ECO:0000259" key="2">
    <source>
        <dbReference type="Pfam" id="PF10728"/>
    </source>
</evidence>
<dbReference type="InterPro" id="IPR036291">
    <property type="entry name" value="NAD(P)-bd_dom_sf"/>
</dbReference>
<dbReference type="InterPro" id="IPR019665">
    <property type="entry name" value="OxRdtase/DH_put_Rossmann_dom"/>
</dbReference>
<organism evidence="3 4">
    <name type="scientific">Donghicola eburneus</name>
    <dbReference type="NCBI Taxonomy" id="393278"/>
    <lineage>
        <taxon>Bacteria</taxon>
        <taxon>Pseudomonadati</taxon>
        <taxon>Pseudomonadota</taxon>
        <taxon>Alphaproteobacteria</taxon>
        <taxon>Rhodobacterales</taxon>
        <taxon>Roseobacteraceae</taxon>
        <taxon>Donghicola</taxon>
    </lineage>
</organism>
<dbReference type="InterPro" id="IPR037108">
    <property type="entry name" value="TM1727-like_C_sf"/>
</dbReference>
<dbReference type="Pfam" id="PF10727">
    <property type="entry name" value="Rossmann-like"/>
    <property type="match status" value="1"/>
</dbReference>
<dbReference type="Pfam" id="PF10728">
    <property type="entry name" value="DUF2520"/>
    <property type="match status" value="1"/>
</dbReference>
<reference evidence="4" key="1">
    <citation type="submission" date="2016-09" db="EMBL/GenBank/DDBJ databases">
        <authorList>
            <person name="Wibberg D."/>
        </authorList>
    </citation>
    <scope>NUCLEOTIDE SEQUENCE [LARGE SCALE GENOMIC DNA]</scope>
</reference>
<evidence type="ECO:0000313" key="4">
    <source>
        <dbReference type="Proteomes" id="UP000184085"/>
    </source>
</evidence>
<dbReference type="Gene3D" id="1.10.1040.20">
    <property type="entry name" value="ProC-like, C-terminal domain"/>
    <property type="match status" value="1"/>
</dbReference>
<dbReference type="SUPFAM" id="SSF51735">
    <property type="entry name" value="NAD(P)-binding Rossmann-fold domains"/>
    <property type="match status" value="1"/>
</dbReference>
<protein>
    <recommendedName>
        <fullName evidence="5">DUF2520 domain-containing protein</fullName>
    </recommendedName>
</protein>
<dbReference type="Gene3D" id="3.40.50.720">
    <property type="entry name" value="NAD(P)-binding Rossmann-like Domain"/>
    <property type="match status" value="1"/>
</dbReference>
<evidence type="ECO:0000313" key="3">
    <source>
        <dbReference type="EMBL" id="SCM66953.1"/>
    </source>
</evidence>
<feature type="domain" description="Putative oxidoreductase/dehydrogenase Rossmann-like" evidence="1">
    <location>
        <begin position="2"/>
        <end position="117"/>
    </location>
</feature>
<dbReference type="InterPro" id="IPR018931">
    <property type="entry name" value="DUF2520"/>
</dbReference>
<evidence type="ECO:0008006" key="5">
    <source>
        <dbReference type="Google" id="ProtNLM"/>
    </source>
</evidence>
<dbReference type="PANTHER" id="PTHR40459">
    <property type="entry name" value="CONSERVED HYPOTHETICAL ALANINE AND LEUCINE RICH PROTEIN"/>
    <property type="match status" value="1"/>
</dbReference>
<dbReference type="AlphaFoldDB" id="A0A1M4MWN0"/>
<evidence type="ECO:0000259" key="1">
    <source>
        <dbReference type="Pfam" id="PF10727"/>
    </source>
</evidence>
<dbReference type="InterPro" id="IPR008927">
    <property type="entry name" value="6-PGluconate_DH-like_C_sf"/>
</dbReference>
<name>A0A1M4MWN0_9RHOB</name>
<dbReference type="PANTHER" id="PTHR40459:SF1">
    <property type="entry name" value="CONSERVED HYPOTHETICAL ALANINE AND LEUCINE RICH PROTEIN"/>
    <property type="match status" value="1"/>
</dbReference>
<gene>
    <name evidence="3" type="ORF">KARMA_1138</name>
</gene>
<dbReference type="SUPFAM" id="SSF48179">
    <property type="entry name" value="6-phosphogluconate dehydrogenase C-terminal domain-like"/>
    <property type="match status" value="1"/>
</dbReference>
<proteinExistence type="predicted"/>
<dbReference type="RefSeq" id="WP_072705322.1">
    <property type="nucleotide sequence ID" value="NZ_FMJB01000040.1"/>
</dbReference>
<dbReference type="EMBL" id="FMJB01000040">
    <property type="protein sequence ID" value="SCM66953.1"/>
    <property type="molecule type" value="Genomic_DNA"/>
</dbReference>